<dbReference type="PANTHER" id="PTHR10458">
    <property type="entry name" value="PEPTIDE DEFORMYLASE"/>
    <property type="match status" value="1"/>
</dbReference>
<dbReference type="EMBL" id="RQJX01000018">
    <property type="protein sequence ID" value="RQN02679.1"/>
    <property type="molecule type" value="Genomic_DNA"/>
</dbReference>
<feature type="active site" evidence="6">
    <location>
        <position position="194"/>
    </location>
</feature>
<dbReference type="CDD" id="cd00487">
    <property type="entry name" value="Pep_deformylase"/>
    <property type="match status" value="1"/>
</dbReference>
<evidence type="ECO:0000313" key="8">
    <source>
        <dbReference type="Proteomes" id="UP000275225"/>
    </source>
</evidence>
<comment type="function">
    <text evidence="6">Removes the formyl group from the N-terminal Met of newly synthesized proteins. Requires at least a dipeptide for an efficient rate of reaction. N-terminal L-methionine is a prerequisite for activity but the enzyme has broad specificity at other positions.</text>
</comment>
<keyword evidence="8" id="KW-1185">Reference proteome</keyword>
<comment type="cofactor">
    <cofactor evidence="6">
        <name>Fe(2+)</name>
        <dbReference type="ChEBI" id="CHEBI:29033"/>
    </cofactor>
    <text evidence="6">Binds 1 Fe(2+) ion.</text>
</comment>
<comment type="similarity">
    <text evidence="1 6">Belongs to the polypeptide deformylase family.</text>
</comment>
<protein>
    <recommendedName>
        <fullName evidence="6">Peptide deformylase</fullName>
        <shortName evidence="6">PDF</shortName>
        <ecNumber evidence="6">3.5.1.88</ecNumber>
    </recommendedName>
    <alternativeName>
        <fullName evidence="6">Polypeptide deformylase</fullName>
    </alternativeName>
</protein>
<dbReference type="EC" id="3.5.1.88" evidence="6"/>
<feature type="binding site" evidence="6">
    <location>
        <position position="151"/>
    </location>
    <ligand>
        <name>Fe cation</name>
        <dbReference type="ChEBI" id="CHEBI:24875"/>
    </ligand>
</feature>
<dbReference type="FunFam" id="3.90.45.10:FF:000004">
    <property type="entry name" value="Peptide deformylase"/>
    <property type="match status" value="1"/>
</dbReference>
<keyword evidence="2 6" id="KW-0479">Metal-binding</keyword>
<dbReference type="Pfam" id="PF01327">
    <property type="entry name" value="Pep_deformylase"/>
    <property type="match status" value="1"/>
</dbReference>
<proteinExistence type="inferred from homology"/>
<gene>
    <name evidence="6 7" type="primary">def</name>
    <name evidence="7" type="ORF">EHW97_12370</name>
</gene>
<keyword evidence="4 6" id="KW-0648">Protein biosynthesis</keyword>
<feature type="binding site" evidence="6">
    <location>
        <position position="193"/>
    </location>
    <ligand>
        <name>Fe cation</name>
        <dbReference type="ChEBI" id="CHEBI:24875"/>
    </ligand>
</feature>
<dbReference type="GO" id="GO:0046872">
    <property type="term" value="F:metal ion binding"/>
    <property type="evidence" value="ECO:0007669"/>
    <property type="project" value="UniProtKB-KW"/>
</dbReference>
<feature type="binding site" evidence="6">
    <location>
        <position position="197"/>
    </location>
    <ligand>
        <name>Fe cation</name>
        <dbReference type="ChEBI" id="CHEBI:24875"/>
    </ligand>
</feature>
<evidence type="ECO:0000256" key="1">
    <source>
        <dbReference type="ARBA" id="ARBA00010759"/>
    </source>
</evidence>
<reference evidence="7 8" key="1">
    <citation type="submission" date="2018-11" db="EMBL/GenBank/DDBJ databases">
        <authorList>
            <person name="Li F."/>
        </authorList>
    </citation>
    <scope>NUCLEOTIDE SEQUENCE [LARGE SCALE GENOMIC DNA]</scope>
    <source>
        <strain evidence="7 8">YS17T</strain>
    </source>
</reference>
<dbReference type="AlphaFoldDB" id="A0A3N6W569"/>
<sequence length="238" mass="26350">MRNRRLQFHIPRVSERASPAKQAPPPCSVVWTRSARRQEYTVSLAAQSRPLPEGGKVRPITRWGTPVMHHELTEVTEFDDELATLVADMVATMHAAEGVGLAANQVGVDLKVFVFDCPDADHERVTGVVCNPVLTLPEGKDRKLDAADEGCLSLPGAFTECARPDYAVVRGVDHHGEPVEFVGTGLLARCLQHETDHLFGTVFGDRVPDRARKKLYKQHQALAEDYPDDWPVTPARDD</sequence>
<keyword evidence="3 6" id="KW-0378">Hydrolase</keyword>
<name>A0A3N6W569_9ACTN</name>
<comment type="catalytic activity">
    <reaction evidence="6">
        <text>N-terminal N-formyl-L-methionyl-[peptide] + H2O = N-terminal L-methionyl-[peptide] + formate</text>
        <dbReference type="Rhea" id="RHEA:24420"/>
        <dbReference type="Rhea" id="RHEA-COMP:10639"/>
        <dbReference type="Rhea" id="RHEA-COMP:10640"/>
        <dbReference type="ChEBI" id="CHEBI:15377"/>
        <dbReference type="ChEBI" id="CHEBI:15740"/>
        <dbReference type="ChEBI" id="CHEBI:49298"/>
        <dbReference type="ChEBI" id="CHEBI:64731"/>
        <dbReference type="EC" id="3.5.1.88"/>
    </reaction>
</comment>
<dbReference type="NCBIfam" id="NF001159">
    <property type="entry name" value="PRK00150.1-3"/>
    <property type="match status" value="1"/>
</dbReference>
<dbReference type="InterPro" id="IPR023635">
    <property type="entry name" value="Peptide_deformylase"/>
</dbReference>
<dbReference type="InterPro" id="IPR036821">
    <property type="entry name" value="Peptide_deformylase_sf"/>
</dbReference>
<evidence type="ECO:0000256" key="6">
    <source>
        <dbReference type="HAMAP-Rule" id="MF_00163"/>
    </source>
</evidence>
<keyword evidence="5 6" id="KW-0408">Iron</keyword>
<dbReference type="OrthoDB" id="9804313at2"/>
<evidence type="ECO:0000256" key="5">
    <source>
        <dbReference type="ARBA" id="ARBA00023004"/>
    </source>
</evidence>
<dbReference type="Proteomes" id="UP000275225">
    <property type="component" value="Unassembled WGS sequence"/>
</dbReference>
<dbReference type="NCBIfam" id="TIGR00079">
    <property type="entry name" value="pept_deformyl"/>
    <property type="match status" value="1"/>
</dbReference>
<dbReference type="Gene3D" id="3.90.45.10">
    <property type="entry name" value="Peptide deformylase"/>
    <property type="match status" value="1"/>
</dbReference>
<accession>A0A3N6W569</accession>
<dbReference type="PANTHER" id="PTHR10458:SF2">
    <property type="entry name" value="PEPTIDE DEFORMYLASE, MITOCHONDRIAL"/>
    <property type="match status" value="1"/>
</dbReference>
<comment type="caution">
    <text evidence="7">The sequence shown here is derived from an EMBL/GenBank/DDBJ whole genome shotgun (WGS) entry which is preliminary data.</text>
</comment>
<evidence type="ECO:0000256" key="3">
    <source>
        <dbReference type="ARBA" id="ARBA00022801"/>
    </source>
</evidence>
<evidence type="ECO:0000256" key="4">
    <source>
        <dbReference type="ARBA" id="ARBA00022917"/>
    </source>
</evidence>
<dbReference type="GO" id="GO:0042586">
    <property type="term" value="F:peptide deformylase activity"/>
    <property type="evidence" value="ECO:0007669"/>
    <property type="project" value="UniProtKB-UniRule"/>
</dbReference>
<dbReference type="GO" id="GO:0006412">
    <property type="term" value="P:translation"/>
    <property type="evidence" value="ECO:0007669"/>
    <property type="project" value="UniProtKB-UniRule"/>
</dbReference>
<evidence type="ECO:0000313" key="7">
    <source>
        <dbReference type="EMBL" id="RQN02679.1"/>
    </source>
</evidence>
<organism evidence="7 8">
    <name type="scientific">Aeromicrobium camelliae</name>
    <dbReference type="NCBI Taxonomy" id="1538144"/>
    <lineage>
        <taxon>Bacteria</taxon>
        <taxon>Bacillati</taxon>
        <taxon>Actinomycetota</taxon>
        <taxon>Actinomycetes</taxon>
        <taxon>Propionibacteriales</taxon>
        <taxon>Nocardioidaceae</taxon>
        <taxon>Aeromicrobium</taxon>
    </lineage>
</organism>
<dbReference type="SUPFAM" id="SSF56420">
    <property type="entry name" value="Peptide deformylase"/>
    <property type="match status" value="1"/>
</dbReference>
<evidence type="ECO:0000256" key="2">
    <source>
        <dbReference type="ARBA" id="ARBA00022723"/>
    </source>
</evidence>
<dbReference type="PRINTS" id="PR01576">
    <property type="entry name" value="PDEFORMYLASE"/>
</dbReference>
<dbReference type="HAMAP" id="MF_00163">
    <property type="entry name" value="Pep_deformylase"/>
    <property type="match status" value="1"/>
</dbReference>